<dbReference type="InterPro" id="IPR053174">
    <property type="entry name" value="LpxI"/>
</dbReference>
<dbReference type="Pfam" id="PF17930">
    <property type="entry name" value="LpxI_N"/>
    <property type="match status" value="1"/>
</dbReference>
<feature type="chain" id="PRO_5004912851" description="UDP-2,3-diacylglucosamine pyrophosphatase" evidence="1">
    <location>
        <begin position="26"/>
        <end position="260"/>
    </location>
</feature>
<dbReference type="eggNOG" id="COG3494">
    <property type="taxonomic scope" value="Bacteria"/>
</dbReference>
<dbReference type="RefSeq" id="WP_025312718.1">
    <property type="nucleotide sequence ID" value="NZ_CP004372.1"/>
</dbReference>
<dbReference type="PANTHER" id="PTHR39962">
    <property type="entry name" value="BLL4848 PROTEIN"/>
    <property type="match status" value="1"/>
</dbReference>
<gene>
    <name evidence="4" type="ORF">roselon_02708</name>
</gene>
<dbReference type="Proteomes" id="UP000019593">
    <property type="component" value="Chromosome"/>
</dbReference>
<dbReference type="Gene3D" id="3.40.50.20">
    <property type="match status" value="1"/>
</dbReference>
<keyword evidence="1" id="KW-0732">Signal</keyword>
<evidence type="ECO:0000259" key="3">
    <source>
        <dbReference type="Pfam" id="PF17930"/>
    </source>
</evidence>
<evidence type="ECO:0000256" key="1">
    <source>
        <dbReference type="SAM" id="SignalP"/>
    </source>
</evidence>
<evidence type="ECO:0008006" key="6">
    <source>
        <dbReference type="Google" id="ProtNLM"/>
    </source>
</evidence>
<protein>
    <recommendedName>
        <fullName evidence="6">UDP-2,3-diacylglucosamine pyrophosphatase</fullName>
    </recommendedName>
</protein>
<proteinExistence type="predicted"/>
<evidence type="ECO:0000313" key="5">
    <source>
        <dbReference type="Proteomes" id="UP000019593"/>
    </source>
</evidence>
<feature type="domain" description="LpxI C-terminal" evidence="2">
    <location>
        <begin position="140"/>
        <end position="257"/>
    </location>
</feature>
<name>W8S497_9RHOB</name>
<reference evidence="4 5" key="1">
    <citation type="submission" date="2013-03" db="EMBL/GenBank/DDBJ databases">
        <authorList>
            <person name="Fiebig A."/>
            <person name="Goeker M."/>
            <person name="Klenk H.-P.P."/>
        </authorList>
    </citation>
    <scope>NUCLEOTIDE SEQUENCE [LARGE SCALE GENOMIC DNA]</scope>
    <source>
        <strain evidence="5">DSM 19469</strain>
    </source>
</reference>
<feature type="domain" description="LpxI N-terminal" evidence="3">
    <location>
        <begin position="5"/>
        <end position="127"/>
    </location>
</feature>
<dbReference type="KEGG" id="red:roselon_02708"/>
<dbReference type="Pfam" id="PF06230">
    <property type="entry name" value="LpxI_C"/>
    <property type="match status" value="1"/>
</dbReference>
<dbReference type="InterPro" id="IPR010415">
    <property type="entry name" value="LpxI_C"/>
</dbReference>
<evidence type="ECO:0000259" key="2">
    <source>
        <dbReference type="Pfam" id="PF06230"/>
    </source>
</evidence>
<dbReference type="Gene3D" id="3.40.140.80">
    <property type="match status" value="1"/>
</dbReference>
<dbReference type="PATRIC" id="fig|1294273.3.peg.2672"/>
<accession>W8S497</accession>
<dbReference type="OrthoDB" id="9789836at2"/>
<feature type="signal peptide" evidence="1">
    <location>
        <begin position="1"/>
        <end position="25"/>
    </location>
</feature>
<organism evidence="4 5">
    <name type="scientific">Roseicyclus elongatus DSM 19469</name>
    <dbReference type="NCBI Taxonomy" id="1294273"/>
    <lineage>
        <taxon>Bacteria</taxon>
        <taxon>Pseudomonadati</taxon>
        <taxon>Pseudomonadota</taxon>
        <taxon>Alphaproteobacteria</taxon>
        <taxon>Rhodobacterales</taxon>
        <taxon>Roseobacteraceae</taxon>
        <taxon>Roseicyclus</taxon>
    </lineage>
</organism>
<dbReference type="STRING" id="1294273.roselon_02708"/>
<sequence>MVKRAIIAGTGALPALLLAGSPAHVVSFDDVPPDLPGMARLIPARFEKLGKLFYDLSVAGVREVAFAGAMSRPVLDPGQFDAATAALVPRLTAAMAQGDDALLRDVMALFEERGFAILGAHQIRPDLVAEAGALCGPAPNAVDVARARAVLDALGPLDVGQAAIAAQGQVIGIETLQGTDALLQYVAATAPASGGVLVKRPKPGQDLRVDMPAIGPRTVHLAAEAGLSAIEIAAGAVLLLDRAAVLEACAETGLALWAAA</sequence>
<dbReference type="InterPro" id="IPR041255">
    <property type="entry name" value="LpxI_N"/>
</dbReference>
<dbReference type="InterPro" id="IPR043167">
    <property type="entry name" value="LpxI_C_sf"/>
</dbReference>
<dbReference type="EMBL" id="CP004372">
    <property type="protein sequence ID" value="AHM05007.1"/>
    <property type="molecule type" value="Genomic_DNA"/>
</dbReference>
<keyword evidence="5" id="KW-1185">Reference proteome</keyword>
<dbReference type="AlphaFoldDB" id="W8S497"/>
<evidence type="ECO:0000313" key="4">
    <source>
        <dbReference type="EMBL" id="AHM05007.1"/>
    </source>
</evidence>
<dbReference type="PANTHER" id="PTHR39962:SF1">
    <property type="entry name" value="LPXI FAMILY PROTEIN"/>
    <property type="match status" value="1"/>
</dbReference>
<dbReference type="HOGENOM" id="CLU_085042_1_0_5"/>